<keyword evidence="31" id="KW-1185">Reference proteome</keyword>
<keyword evidence="18" id="KW-0378">Hydrolase</keyword>
<keyword evidence="13" id="KW-0597">Phosphoprotein</keyword>
<evidence type="ECO:0000256" key="5">
    <source>
        <dbReference type="ARBA" id="ARBA00010630"/>
    </source>
</evidence>
<evidence type="ECO:0000256" key="9">
    <source>
        <dbReference type="ARBA" id="ARBA00019973"/>
    </source>
</evidence>
<protein>
    <recommendedName>
        <fullName evidence="9">EKC/KEOPS complex subunit BUD32</fullName>
        <ecNumber evidence="7">2.7.11.1</ecNumber>
    </recommendedName>
    <alternativeName>
        <fullName evidence="25 26">Atypical Serine/threonine protein kinase BUD32</fullName>
    </alternativeName>
    <alternativeName>
        <fullName evidence="8">EKC/KEOPS complex subunit bud32</fullName>
    </alternativeName>
</protein>
<evidence type="ECO:0000256" key="23">
    <source>
        <dbReference type="ARBA" id="ARBA00023163"/>
    </source>
</evidence>
<evidence type="ECO:0000313" key="31">
    <source>
        <dbReference type="Proteomes" id="UP000799439"/>
    </source>
</evidence>
<keyword evidence="22" id="KW-0010">Activator</keyword>
<accession>A0A9P4MKT6</accession>
<keyword evidence="21" id="KW-0805">Transcription regulation</keyword>
<evidence type="ECO:0000256" key="21">
    <source>
        <dbReference type="ARBA" id="ARBA00023015"/>
    </source>
</evidence>
<evidence type="ECO:0000256" key="8">
    <source>
        <dbReference type="ARBA" id="ARBA00013948"/>
    </source>
</evidence>
<comment type="catalytic activity">
    <reaction evidence="27">
        <text>L-threonyl-[protein] + ATP = O-phospho-L-threonyl-[protein] + ADP + H(+)</text>
        <dbReference type="Rhea" id="RHEA:46608"/>
        <dbReference type="Rhea" id="RHEA-COMP:11060"/>
        <dbReference type="Rhea" id="RHEA-COMP:11605"/>
        <dbReference type="ChEBI" id="CHEBI:15378"/>
        <dbReference type="ChEBI" id="CHEBI:30013"/>
        <dbReference type="ChEBI" id="CHEBI:30616"/>
        <dbReference type="ChEBI" id="CHEBI:61977"/>
        <dbReference type="ChEBI" id="CHEBI:456216"/>
        <dbReference type="EC" id="2.7.11.1"/>
    </reaction>
</comment>
<evidence type="ECO:0000256" key="12">
    <source>
        <dbReference type="ARBA" id="ARBA00022527"/>
    </source>
</evidence>
<keyword evidence="20" id="KW-0779">Telomere</keyword>
<evidence type="ECO:0000256" key="6">
    <source>
        <dbReference type="ARBA" id="ARBA00011534"/>
    </source>
</evidence>
<dbReference type="FunFam" id="3.30.200.20:FF:000603">
    <property type="entry name" value="EKC/KEOPS complex subunit bud32"/>
    <property type="match status" value="1"/>
</dbReference>
<evidence type="ECO:0000256" key="24">
    <source>
        <dbReference type="ARBA" id="ARBA00023242"/>
    </source>
</evidence>
<evidence type="ECO:0000256" key="22">
    <source>
        <dbReference type="ARBA" id="ARBA00023159"/>
    </source>
</evidence>
<comment type="function">
    <text evidence="1">Component of the EKC/KEOPS complex that is required for the formation of a threonylcarbamoyl group on adenosine at position 37 (t(6)A37) in tRNAs that read codons beginning with adenine. The complex is probably involved in the transfer of the threonylcarbamoyl moiety of threonylcarbamoyl-AMP (TC-AMP) to the N6 group of A37. BUD32 has ATPase activity in the context of the EKC/KEOPS complex and likely plays a supporting role to the catalytic subunit KAE1. The EKC/KEOPS complex also promotes both telomere uncapping and telomere elongation. The complex is required for efficient recruitment of transcriptional coactivators.</text>
</comment>
<keyword evidence="19" id="KW-0067">ATP-binding</keyword>
<keyword evidence="16" id="KW-0547">Nucleotide-binding</keyword>
<dbReference type="SUPFAM" id="SSF56112">
    <property type="entry name" value="Protein kinase-like (PK-like)"/>
    <property type="match status" value="1"/>
</dbReference>
<keyword evidence="24" id="KW-0539">Nucleus</keyword>
<dbReference type="InterPro" id="IPR011009">
    <property type="entry name" value="Kinase-like_dom_sf"/>
</dbReference>
<dbReference type="GO" id="GO:0016787">
    <property type="term" value="F:hydrolase activity"/>
    <property type="evidence" value="ECO:0007669"/>
    <property type="project" value="UniProtKB-KW"/>
</dbReference>
<evidence type="ECO:0000256" key="17">
    <source>
        <dbReference type="ARBA" id="ARBA00022777"/>
    </source>
</evidence>
<dbReference type="GO" id="GO:0000408">
    <property type="term" value="C:EKC/KEOPS complex"/>
    <property type="evidence" value="ECO:0007669"/>
    <property type="project" value="TreeGrafter"/>
</dbReference>
<dbReference type="Proteomes" id="UP000799439">
    <property type="component" value="Unassembled WGS sequence"/>
</dbReference>
<dbReference type="GO" id="GO:0005524">
    <property type="term" value="F:ATP binding"/>
    <property type="evidence" value="ECO:0007669"/>
    <property type="project" value="UniProtKB-KW"/>
</dbReference>
<keyword evidence="14" id="KW-0808">Transferase</keyword>
<proteinExistence type="inferred from homology"/>
<evidence type="ECO:0000256" key="13">
    <source>
        <dbReference type="ARBA" id="ARBA00022553"/>
    </source>
</evidence>
<comment type="similarity">
    <text evidence="5">Belongs to the protein kinase superfamily. BUD32 family.</text>
</comment>
<dbReference type="PROSITE" id="PS00109">
    <property type="entry name" value="PROTEIN_KINASE_TYR"/>
    <property type="match status" value="1"/>
</dbReference>
<keyword evidence="10" id="KW-0158">Chromosome</keyword>
<dbReference type="InterPro" id="IPR008266">
    <property type="entry name" value="Tyr_kinase_AS"/>
</dbReference>
<evidence type="ECO:0000313" key="30">
    <source>
        <dbReference type="EMBL" id="KAF2151106.1"/>
    </source>
</evidence>
<dbReference type="AlphaFoldDB" id="A0A9P4MKT6"/>
<evidence type="ECO:0000256" key="14">
    <source>
        <dbReference type="ARBA" id="ARBA00022679"/>
    </source>
</evidence>
<evidence type="ECO:0000256" key="26">
    <source>
        <dbReference type="ARBA" id="ARBA00033194"/>
    </source>
</evidence>
<keyword evidence="15" id="KW-0819">tRNA processing</keyword>
<dbReference type="PANTHER" id="PTHR12209">
    <property type="entry name" value="NON-SPECIFIC SERINE/THREONINE PROTEIN KINASE"/>
    <property type="match status" value="1"/>
</dbReference>
<keyword evidence="11" id="KW-0963">Cytoplasm</keyword>
<dbReference type="EMBL" id="ML996088">
    <property type="protein sequence ID" value="KAF2151106.1"/>
    <property type="molecule type" value="Genomic_DNA"/>
</dbReference>
<evidence type="ECO:0000256" key="25">
    <source>
        <dbReference type="ARBA" id="ARBA00030980"/>
    </source>
</evidence>
<reference evidence="30" key="1">
    <citation type="journal article" date="2020" name="Stud. Mycol.">
        <title>101 Dothideomycetes genomes: a test case for predicting lifestyles and emergence of pathogens.</title>
        <authorList>
            <person name="Haridas S."/>
            <person name="Albert R."/>
            <person name="Binder M."/>
            <person name="Bloem J."/>
            <person name="Labutti K."/>
            <person name="Salamov A."/>
            <person name="Andreopoulos B."/>
            <person name="Baker S."/>
            <person name="Barry K."/>
            <person name="Bills G."/>
            <person name="Bluhm B."/>
            <person name="Cannon C."/>
            <person name="Castanera R."/>
            <person name="Culley D."/>
            <person name="Daum C."/>
            <person name="Ezra D."/>
            <person name="Gonzalez J."/>
            <person name="Henrissat B."/>
            <person name="Kuo A."/>
            <person name="Liang C."/>
            <person name="Lipzen A."/>
            <person name="Lutzoni F."/>
            <person name="Magnuson J."/>
            <person name="Mondo S."/>
            <person name="Nolan M."/>
            <person name="Ohm R."/>
            <person name="Pangilinan J."/>
            <person name="Park H.-J."/>
            <person name="Ramirez L."/>
            <person name="Alfaro M."/>
            <person name="Sun H."/>
            <person name="Tritt A."/>
            <person name="Yoshinaga Y."/>
            <person name="Zwiers L.-H."/>
            <person name="Turgeon B."/>
            <person name="Goodwin S."/>
            <person name="Spatafora J."/>
            <person name="Crous P."/>
            <person name="Grigoriev I."/>
        </authorList>
    </citation>
    <scope>NUCLEOTIDE SEQUENCE</scope>
    <source>
        <strain evidence="30">CBS 260.36</strain>
    </source>
</reference>
<dbReference type="GO" id="GO:0005829">
    <property type="term" value="C:cytosol"/>
    <property type="evidence" value="ECO:0007669"/>
    <property type="project" value="TreeGrafter"/>
</dbReference>
<evidence type="ECO:0000256" key="7">
    <source>
        <dbReference type="ARBA" id="ARBA00012513"/>
    </source>
</evidence>
<dbReference type="InterPro" id="IPR000719">
    <property type="entry name" value="Prot_kinase_dom"/>
</dbReference>
<dbReference type="GO" id="GO:0070525">
    <property type="term" value="P:tRNA threonylcarbamoyladenosine metabolic process"/>
    <property type="evidence" value="ECO:0007669"/>
    <property type="project" value="TreeGrafter"/>
</dbReference>
<evidence type="ECO:0000256" key="18">
    <source>
        <dbReference type="ARBA" id="ARBA00022801"/>
    </source>
</evidence>
<evidence type="ECO:0000256" key="1">
    <source>
        <dbReference type="ARBA" id="ARBA00003747"/>
    </source>
</evidence>
<evidence type="ECO:0000256" key="16">
    <source>
        <dbReference type="ARBA" id="ARBA00022741"/>
    </source>
</evidence>
<dbReference type="FunFam" id="1.10.510.10:FF:000845">
    <property type="entry name" value="Probable bifunctional tRNA threonylcarbamoyladenosine biosynthesis protein"/>
    <property type="match status" value="1"/>
</dbReference>
<dbReference type="Gene3D" id="3.30.200.20">
    <property type="entry name" value="Phosphorylase Kinase, domain 1"/>
    <property type="match status" value="1"/>
</dbReference>
<evidence type="ECO:0000256" key="3">
    <source>
        <dbReference type="ARBA" id="ARBA00004496"/>
    </source>
</evidence>
<keyword evidence="23" id="KW-0804">Transcription</keyword>
<comment type="caution">
    <text evidence="30">The sequence shown here is derived from an EMBL/GenBank/DDBJ whole genome shotgun (WGS) entry which is preliminary data.</text>
</comment>
<comment type="subunit">
    <text evidence="6">Component of the EKC/KEOPS complex composed of at least BUD32, CGI121, GON7, KAE1 and PCC1; the whole complex dimerizes.</text>
</comment>
<evidence type="ECO:0000256" key="11">
    <source>
        <dbReference type="ARBA" id="ARBA00022490"/>
    </source>
</evidence>
<evidence type="ECO:0000256" key="19">
    <source>
        <dbReference type="ARBA" id="ARBA00022840"/>
    </source>
</evidence>
<organism evidence="30 31">
    <name type="scientific">Myriangium duriaei CBS 260.36</name>
    <dbReference type="NCBI Taxonomy" id="1168546"/>
    <lineage>
        <taxon>Eukaryota</taxon>
        <taxon>Fungi</taxon>
        <taxon>Dikarya</taxon>
        <taxon>Ascomycota</taxon>
        <taxon>Pezizomycotina</taxon>
        <taxon>Dothideomycetes</taxon>
        <taxon>Dothideomycetidae</taxon>
        <taxon>Myriangiales</taxon>
        <taxon>Myriangiaceae</taxon>
        <taxon>Myriangium</taxon>
    </lineage>
</organism>
<keyword evidence="12" id="KW-0723">Serine/threonine-protein kinase</keyword>
<feature type="domain" description="Protein kinase" evidence="29">
    <location>
        <begin position="19"/>
        <end position="247"/>
    </location>
</feature>
<gene>
    <name evidence="30" type="ORF">K461DRAFT_228160</name>
</gene>
<name>A0A9P4MKT6_9PEZI</name>
<comment type="catalytic activity">
    <reaction evidence="28">
        <text>L-seryl-[protein] + ATP = O-phospho-L-seryl-[protein] + ADP + H(+)</text>
        <dbReference type="Rhea" id="RHEA:17989"/>
        <dbReference type="Rhea" id="RHEA-COMP:9863"/>
        <dbReference type="Rhea" id="RHEA-COMP:11604"/>
        <dbReference type="ChEBI" id="CHEBI:15378"/>
        <dbReference type="ChEBI" id="CHEBI:29999"/>
        <dbReference type="ChEBI" id="CHEBI:30616"/>
        <dbReference type="ChEBI" id="CHEBI:83421"/>
        <dbReference type="ChEBI" id="CHEBI:456216"/>
        <dbReference type="EC" id="2.7.11.1"/>
    </reaction>
</comment>
<dbReference type="GO" id="GO:0005634">
    <property type="term" value="C:nucleus"/>
    <property type="evidence" value="ECO:0007669"/>
    <property type="project" value="UniProtKB-SubCell"/>
</dbReference>
<dbReference type="EC" id="2.7.11.1" evidence="7"/>
<dbReference type="OrthoDB" id="3399at2759"/>
<dbReference type="GO" id="GO:0004674">
    <property type="term" value="F:protein serine/threonine kinase activity"/>
    <property type="evidence" value="ECO:0007669"/>
    <property type="project" value="UniProtKB-KW"/>
</dbReference>
<dbReference type="SMART" id="SM00220">
    <property type="entry name" value="S_TKc"/>
    <property type="match status" value="1"/>
</dbReference>
<dbReference type="GO" id="GO:0000781">
    <property type="term" value="C:chromosome, telomeric region"/>
    <property type="evidence" value="ECO:0007669"/>
    <property type="project" value="UniProtKB-SubCell"/>
</dbReference>
<dbReference type="Gene3D" id="1.10.510.10">
    <property type="entry name" value="Transferase(Phosphotransferase) domain 1"/>
    <property type="match status" value="1"/>
</dbReference>
<evidence type="ECO:0000259" key="29">
    <source>
        <dbReference type="PROSITE" id="PS50011"/>
    </source>
</evidence>
<keyword evidence="17 30" id="KW-0418">Kinase</keyword>
<dbReference type="NCBIfam" id="TIGR03724">
    <property type="entry name" value="arch_bud32"/>
    <property type="match status" value="1"/>
</dbReference>
<evidence type="ECO:0000256" key="27">
    <source>
        <dbReference type="ARBA" id="ARBA00047899"/>
    </source>
</evidence>
<sequence>MAKETHLPLPAPFSHHPSSPDIQLISQGAEALLLRTPFLSTTAAVKYRPPKPYRHSTLDRRLTRARILAEARLLLKCAKAGVKVPAVLGLAAEEGWVALSWVPGRTVKEVLRGWKGEDREEEVRRVLTLVGQAVGALHKAGVVHGDLTSSNMMLAPGSSIQDGKEGEEGEELVLIDFGLAALSSADEDRAVDLYVLERAFGSTHPELEEVFNEVVWGAYGGSYKGAKVVLKRLEDVRMRGRKKSMLG</sequence>
<comment type="subcellular location">
    <subcellularLocation>
        <location evidence="4">Chromosome</location>
        <location evidence="4">Telomere</location>
    </subcellularLocation>
    <subcellularLocation>
        <location evidence="3">Cytoplasm</location>
    </subcellularLocation>
    <subcellularLocation>
        <location evidence="2">Nucleus</location>
    </subcellularLocation>
</comment>
<evidence type="ECO:0000256" key="2">
    <source>
        <dbReference type="ARBA" id="ARBA00004123"/>
    </source>
</evidence>
<evidence type="ECO:0000256" key="20">
    <source>
        <dbReference type="ARBA" id="ARBA00022895"/>
    </source>
</evidence>
<dbReference type="InterPro" id="IPR022495">
    <property type="entry name" value="Bud32"/>
</dbReference>
<dbReference type="GO" id="GO:0008033">
    <property type="term" value="P:tRNA processing"/>
    <property type="evidence" value="ECO:0007669"/>
    <property type="project" value="UniProtKB-KW"/>
</dbReference>
<evidence type="ECO:0000256" key="28">
    <source>
        <dbReference type="ARBA" id="ARBA00048679"/>
    </source>
</evidence>
<evidence type="ECO:0000256" key="15">
    <source>
        <dbReference type="ARBA" id="ARBA00022694"/>
    </source>
</evidence>
<evidence type="ECO:0000256" key="4">
    <source>
        <dbReference type="ARBA" id="ARBA00004574"/>
    </source>
</evidence>
<dbReference type="Pfam" id="PF06293">
    <property type="entry name" value="Kdo"/>
    <property type="match status" value="1"/>
</dbReference>
<dbReference type="PANTHER" id="PTHR12209:SF0">
    <property type="entry name" value="EKC_KEOPS COMPLEX SUBUNIT TP53RK"/>
    <property type="match status" value="1"/>
</dbReference>
<dbReference type="PROSITE" id="PS50011">
    <property type="entry name" value="PROTEIN_KINASE_DOM"/>
    <property type="match status" value="1"/>
</dbReference>
<evidence type="ECO:0000256" key="10">
    <source>
        <dbReference type="ARBA" id="ARBA00022454"/>
    </source>
</evidence>